<keyword evidence="2" id="KW-1185">Reference proteome</keyword>
<evidence type="ECO:0000313" key="2">
    <source>
        <dbReference type="Proteomes" id="UP000231932"/>
    </source>
</evidence>
<dbReference type="InterPro" id="IPR036638">
    <property type="entry name" value="HLH_DNA-bd_sf"/>
</dbReference>
<sequence length="81" mass="9623">MQAARPYSRIWPSFVLRRELCMLVVADQISQLRAELVQLFEQCNGRLTDPQMVRKSQQLDHLVVFVQRRRLEEHNQQCIAT</sequence>
<evidence type="ECO:0008006" key="3">
    <source>
        <dbReference type="Google" id="ProtNLM"/>
    </source>
</evidence>
<dbReference type="EMBL" id="CP024955">
    <property type="protein sequence ID" value="ATY86054.1"/>
    <property type="molecule type" value="Genomic_DNA"/>
</dbReference>
<protein>
    <recommendedName>
        <fullName evidence="3">Aspartyl-phosphate phosphatase Spo0E family protein</fullName>
    </recommendedName>
</protein>
<name>A0A2K8N9R2_9BACL</name>
<dbReference type="InterPro" id="IPR018540">
    <property type="entry name" value="Spo0E-like"/>
</dbReference>
<dbReference type="Gene3D" id="4.10.280.10">
    <property type="entry name" value="Helix-loop-helix DNA-binding domain"/>
    <property type="match status" value="1"/>
</dbReference>
<dbReference type="InterPro" id="IPR037208">
    <property type="entry name" value="Spo0E-like_sf"/>
</dbReference>
<evidence type="ECO:0000313" key="1">
    <source>
        <dbReference type="EMBL" id="ATY86054.1"/>
    </source>
</evidence>
<dbReference type="GO" id="GO:0043937">
    <property type="term" value="P:regulation of sporulation"/>
    <property type="evidence" value="ECO:0007669"/>
    <property type="project" value="InterPro"/>
</dbReference>
<dbReference type="Pfam" id="PF09388">
    <property type="entry name" value="SpoOE-like"/>
    <property type="match status" value="1"/>
</dbReference>
<dbReference type="GO" id="GO:0046983">
    <property type="term" value="F:protein dimerization activity"/>
    <property type="evidence" value="ECO:0007669"/>
    <property type="project" value="InterPro"/>
</dbReference>
<accession>A0A2K8N9R2</accession>
<dbReference type="SUPFAM" id="SSF140500">
    <property type="entry name" value="BAS1536-like"/>
    <property type="match status" value="1"/>
</dbReference>
<proteinExistence type="predicted"/>
<gene>
    <name evidence="1" type="ORF">CVV65_14865</name>
</gene>
<dbReference type="KEGG" id="kyr:CVV65_14865"/>
<organism evidence="1 2">
    <name type="scientific">Kyrpidia spormannii</name>
    <dbReference type="NCBI Taxonomy" id="2055160"/>
    <lineage>
        <taxon>Bacteria</taxon>
        <taxon>Bacillati</taxon>
        <taxon>Bacillota</taxon>
        <taxon>Bacilli</taxon>
        <taxon>Bacillales</taxon>
        <taxon>Alicyclobacillaceae</taxon>
        <taxon>Kyrpidia</taxon>
    </lineage>
</organism>
<dbReference type="AlphaFoldDB" id="A0A2K8N9R2"/>
<reference evidence="2" key="1">
    <citation type="submission" date="2017-11" db="EMBL/GenBank/DDBJ databases">
        <title>Complete Genome Sequence of Kyrpidia sp. Strain EA-1, a thermophilic, hydrogen-oxidizing Bacterium, isolated from the Azores.</title>
        <authorList>
            <person name="Reiner J.E."/>
            <person name="Lapp C.J."/>
            <person name="Bunk B."/>
            <person name="Gescher J."/>
        </authorList>
    </citation>
    <scope>NUCLEOTIDE SEQUENCE [LARGE SCALE GENOMIC DNA]</scope>
    <source>
        <strain evidence="2">EA-1</strain>
    </source>
</reference>
<dbReference type="Proteomes" id="UP000231932">
    <property type="component" value="Chromosome"/>
</dbReference>